<keyword evidence="2 6" id="KW-0560">Oxidoreductase</keyword>
<comment type="similarity">
    <text evidence="1 6">Belongs to the aldehyde dehydrogenase family.</text>
</comment>
<dbReference type="AlphaFoldDB" id="A0A0D2BVE8"/>
<dbReference type="InterPro" id="IPR016161">
    <property type="entry name" value="Ald_DH/histidinol_DH"/>
</dbReference>
<gene>
    <name evidence="8" type="ORF">PV05_05105</name>
</gene>
<dbReference type="EC" id="1.2.1.3" evidence="3"/>
<dbReference type="Gene3D" id="3.40.605.10">
    <property type="entry name" value="Aldehyde Dehydrogenase, Chain A, domain 1"/>
    <property type="match status" value="1"/>
</dbReference>
<accession>A0A0D2BVE8</accession>
<evidence type="ECO:0000259" key="7">
    <source>
        <dbReference type="Pfam" id="PF00171"/>
    </source>
</evidence>
<dbReference type="HOGENOM" id="CLU_005391_0_1_1"/>
<dbReference type="RefSeq" id="XP_013317030.1">
    <property type="nucleotide sequence ID" value="XM_013461576.1"/>
</dbReference>
<dbReference type="EMBL" id="KN847319">
    <property type="protein sequence ID" value="KIW56446.1"/>
    <property type="molecule type" value="Genomic_DNA"/>
</dbReference>
<evidence type="ECO:0000313" key="9">
    <source>
        <dbReference type="Proteomes" id="UP000054342"/>
    </source>
</evidence>
<name>A0A0D2BVE8_9EURO</name>
<dbReference type="FunFam" id="3.40.309.10:FF:000012">
    <property type="entry name" value="Betaine aldehyde dehydrogenase"/>
    <property type="match status" value="1"/>
</dbReference>
<dbReference type="STRING" id="348802.A0A0D2BVE8"/>
<dbReference type="GO" id="GO:0004029">
    <property type="term" value="F:aldehyde dehydrogenase (NAD+) activity"/>
    <property type="evidence" value="ECO:0007669"/>
    <property type="project" value="UniProtKB-EC"/>
</dbReference>
<organism evidence="8 9">
    <name type="scientific">Exophiala xenobiotica</name>
    <dbReference type="NCBI Taxonomy" id="348802"/>
    <lineage>
        <taxon>Eukaryota</taxon>
        <taxon>Fungi</taxon>
        <taxon>Dikarya</taxon>
        <taxon>Ascomycota</taxon>
        <taxon>Pezizomycotina</taxon>
        <taxon>Eurotiomycetes</taxon>
        <taxon>Chaetothyriomycetidae</taxon>
        <taxon>Chaetothyriales</taxon>
        <taxon>Herpotrichiellaceae</taxon>
        <taxon>Exophiala</taxon>
    </lineage>
</organism>
<evidence type="ECO:0000256" key="4">
    <source>
        <dbReference type="ARBA" id="ARBA00049194"/>
    </source>
</evidence>
<evidence type="ECO:0000256" key="1">
    <source>
        <dbReference type="ARBA" id="ARBA00009986"/>
    </source>
</evidence>
<dbReference type="PROSITE" id="PS00070">
    <property type="entry name" value="ALDEHYDE_DEHYDR_CYS"/>
    <property type="match status" value="1"/>
</dbReference>
<dbReference type="Gene3D" id="3.40.309.10">
    <property type="entry name" value="Aldehyde Dehydrogenase, Chain A, domain 2"/>
    <property type="match status" value="1"/>
</dbReference>
<sequence length="491" mass="52724">MGSISQSLSPSFYSNKHYINGEFVESRCKETYTVRNPKDESVLSDRMAVAGDEDVEAAVEAAEAAFNGPWSSFTAQQRTTCLNKLCTILEDKLVDILTLDSLASGNPVSIIPTREKNYIITAIRYYAGWTDKQKGDYYPADDGFVKLVRHEPLGVCAAVNPYNAPIATFIFKAAPALATGNVLIVKPSEKTPFGSLALAPLFEEAGIPKGVIQVLSGGGKSGALLASHMRIRKISFTGSVPTGKKIQIAAAQSNLKRVTLELGGKSPACIFEDANLDNALTWTVNALLARSGQVCVAATRVYVQKSIAKEFIDKYVAKLKEAADRLGDPQDPNTGLGPLVDQLALERVTGMIERAKQDAELAVGGARKGDKGSFVEPTVFLNPKAGSEILEKEVFGPVSIVKTFETEEEVIKAANDTEYGLMAGVFTRDVSRALRVSSKLEAGVVGVNCVSYMNMQAPFGGKKASGVGREFGEYALRAFTEPKTVLINMNA</sequence>
<feature type="domain" description="Aldehyde dehydrogenase" evidence="7">
    <location>
        <begin position="24"/>
        <end position="485"/>
    </location>
</feature>
<dbReference type="OrthoDB" id="310895at2759"/>
<dbReference type="InterPro" id="IPR016160">
    <property type="entry name" value="Ald_DH_CS_CYS"/>
</dbReference>
<evidence type="ECO:0000313" key="8">
    <source>
        <dbReference type="EMBL" id="KIW56446.1"/>
    </source>
</evidence>
<dbReference type="InterPro" id="IPR015590">
    <property type="entry name" value="Aldehyde_DH_dom"/>
</dbReference>
<dbReference type="FunFam" id="3.40.605.10:FF:000007">
    <property type="entry name" value="NAD/NADP-dependent betaine aldehyde dehydrogenase"/>
    <property type="match status" value="1"/>
</dbReference>
<dbReference type="InterPro" id="IPR016163">
    <property type="entry name" value="Ald_DH_C"/>
</dbReference>
<dbReference type="Proteomes" id="UP000054342">
    <property type="component" value="Unassembled WGS sequence"/>
</dbReference>
<dbReference type="PROSITE" id="PS00687">
    <property type="entry name" value="ALDEHYDE_DEHYDR_GLU"/>
    <property type="match status" value="1"/>
</dbReference>
<evidence type="ECO:0000256" key="5">
    <source>
        <dbReference type="PROSITE-ProRule" id="PRU10007"/>
    </source>
</evidence>
<evidence type="ECO:0000256" key="3">
    <source>
        <dbReference type="ARBA" id="ARBA00024226"/>
    </source>
</evidence>
<dbReference type="SUPFAM" id="SSF53720">
    <property type="entry name" value="ALDH-like"/>
    <property type="match status" value="1"/>
</dbReference>
<feature type="active site" evidence="5">
    <location>
        <position position="261"/>
    </location>
</feature>
<evidence type="ECO:0000256" key="2">
    <source>
        <dbReference type="ARBA" id="ARBA00023002"/>
    </source>
</evidence>
<evidence type="ECO:0000256" key="6">
    <source>
        <dbReference type="RuleBase" id="RU003345"/>
    </source>
</evidence>
<keyword evidence="9" id="KW-1185">Reference proteome</keyword>
<dbReference type="GeneID" id="25327013"/>
<protein>
    <recommendedName>
        <fullName evidence="3">aldehyde dehydrogenase (NAD(+))</fullName>
        <ecNumber evidence="3">1.2.1.3</ecNumber>
    </recommendedName>
</protein>
<dbReference type="InterPro" id="IPR029510">
    <property type="entry name" value="Ald_DH_CS_GLU"/>
</dbReference>
<dbReference type="InterPro" id="IPR016162">
    <property type="entry name" value="Ald_DH_N"/>
</dbReference>
<comment type="catalytic activity">
    <reaction evidence="4">
        <text>an aldehyde + NAD(+) + H2O = a carboxylate + NADH + 2 H(+)</text>
        <dbReference type="Rhea" id="RHEA:16185"/>
        <dbReference type="ChEBI" id="CHEBI:15377"/>
        <dbReference type="ChEBI" id="CHEBI:15378"/>
        <dbReference type="ChEBI" id="CHEBI:17478"/>
        <dbReference type="ChEBI" id="CHEBI:29067"/>
        <dbReference type="ChEBI" id="CHEBI:57540"/>
        <dbReference type="ChEBI" id="CHEBI:57945"/>
        <dbReference type="EC" id="1.2.1.3"/>
    </reaction>
</comment>
<dbReference type="PANTHER" id="PTHR11699">
    <property type="entry name" value="ALDEHYDE DEHYDROGENASE-RELATED"/>
    <property type="match status" value="1"/>
</dbReference>
<reference evidence="8 9" key="1">
    <citation type="submission" date="2015-01" db="EMBL/GenBank/DDBJ databases">
        <title>The Genome Sequence of Exophiala xenobiotica CBS118157.</title>
        <authorList>
            <consortium name="The Broad Institute Genomics Platform"/>
            <person name="Cuomo C."/>
            <person name="de Hoog S."/>
            <person name="Gorbushina A."/>
            <person name="Stielow B."/>
            <person name="Teixiera M."/>
            <person name="Abouelleil A."/>
            <person name="Chapman S.B."/>
            <person name="Priest M."/>
            <person name="Young S.K."/>
            <person name="Wortman J."/>
            <person name="Nusbaum C."/>
            <person name="Birren B."/>
        </authorList>
    </citation>
    <scope>NUCLEOTIDE SEQUENCE [LARGE SCALE GENOMIC DNA]</scope>
    <source>
        <strain evidence="8 9">CBS 118157</strain>
    </source>
</reference>
<proteinExistence type="inferred from homology"/>
<dbReference type="Pfam" id="PF00171">
    <property type="entry name" value="Aldedh"/>
    <property type="match status" value="1"/>
</dbReference>